<accession>A0ABQ8H315</accession>
<gene>
    <name evidence="2" type="ORF">JRO89_XS14G0003100</name>
</gene>
<comment type="caution">
    <text evidence="2">The sequence shown here is derived from an EMBL/GenBank/DDBJ whole genome shotgun (WGS) entry which is preliminary data.</text>
</comment>
<evidence type="ECO:0000256" key="1">
    <source>
        <dbReference type="SAM" id="MobiDB-lite"/>
    </source>
</evidence>
<reference evidence="2 3" key="1">
    <citation type="submission" date="2021-02" db="EMBL/GenBank/DDBJ databases">
        <title>Plant Genome Project.</title>
        <authorList>
            <person name="Zhang R.-G."/>
        </authorList>
    </citation>
    <scope>NUCLEOTIDE SEQUENCE [LARGE SCALE GENOMIC DNA]</scope>
    <source>
        <tissue evidence="2">Leaves</tissue>
    </source>
</reference>
<sequence>MAVSAFKSSSRRGNPWSSSTKMAASDKESKQESAKPKVPPRRSRSVSAFSRNHLDISSNDFLIKRDNPLFCTNDSPHETTTLKAASVDGNRRGRSVSRNASVDKRVSGIGRSLSRVDTGRRGRSVSSRGQYMNCESEVEQEDRISLKFEENRHNLKTPSNQPLDGSAANLSCTLTSSSAEAEEKTIKAVCEQMKTFQGDNLESDASGIYETVRSEVRRAISDIQKDLQSCDDVLVDLPVTLYNGFYLELDLIHSAMGRNNTAAIASASLTDISPDLISPAAVELVLDIRREYAEKLKQVNVKICHALGRSKRSSVGFIYIVSQERAARLRADLDVEEHHGLELSRILKEVLPDPNTPNVRKSRPGRKSSTERRKMSKRLTEEAMAYFDECVSLSTFDGSDFSSQEDPLLNSLGVATPAVASVCLPHASSSVSASYCPDNCLNDKQLMDSRNEILQLVDCWFRCSQDALELTASSSSKEHTQDQVGLFSTDKVWGRRFSFEPSETFDFQQDIMKYVKNFEKDTDKVNIDPKIITSTNYDLDDYNLQTSSQSLLFDRVFLKNRLESGSLLLCSGGIAISSSPFASII</sequence>
<feature type="region of interest" description="Disordered" evidence="1">
    <location>
        <begin position="1"/>
        <end position="50"/>
    </location>
</feature>
<evidence type="ECO:0000313" key="2">
    <source>
        <dbReference type="EMBL" id="KAH7547691.1"/>
    </source>
</evidence>
<organism evidence="2 3">
    <name type="scientific">Xanthoceras sorbifolium</name>
    <dbReference type="NCBI Taxonomy" id="99658"/>
    <lineage>
        <taxon>Eukaryota</taxon>
        <taxon>Viridiplantae</taxon>
        <taxon>Streptophyta</taxon>
        <taxon>Embryophyta</taxon>
        <taxon>Tracheophyta</taxon>
        <taxon>Spermatophyta</taxon>
        <taxon>Magnoliopsida</taxon>
        <taxon>eudicotyledons</taxon>
        <taxon>Gunneridae</taxon>
        <taxon>Pentapetalae</taxon>
        <taxon>rosids</taxon>
        <taxon>malvids</taxon>
        <taxon>Sapindales</taxon>
        <taxon>Sapindaceae</taxon>
        <taxon>Xanthoceroideae</taxon>
        <taxon>Xanthoceras</taxon>
    </lineage>
</organism>
<protein>
    <submittedName>
        <fullName evidence="2">Uncharacterized protein</fullName>
    </submittedName>
</protein>
<dbReference type="EMBL" id="JAFEMO010000014">
    <property type="protein sequence ID" value="KAH7547691.1"/>
    <property type="molecule type" value="Genomic_DNA"/>
</dbReference>
<dbReference type="PANTHER" id="PTHR34466:SF3">
    <property type="entry name" value="OS11G0129800 PROTEIN"/>
    <property type="match status" value="1"/>
</dbReference>
<feature type="region of interest" description="Disordered" evidence="1">
    <location>
        <begin position="114"/>
        <end position="136"/>
    </location>
</feature>
<feature type="region of interest" description="Disordered" evidence="1">
    <location>
        <begin position="352"/>
        <end position="375"/>
    </location>
</feature>
<proteinExistence type="predicted"/>
<feature type="compositionally biased region" description="Basic and acidic residues" evidence="1">
    <location>
        <begin position="24"/>
        <end position="35"/>
    </location>
</feature>
<evidence type="ECO:0000313" key="3">
    <source>
        <dbReference type="Proteomes" id="UP000827721"/>
    </source>
</evidence>
<dbReference type="PANTHER" id="PTHR34466">
    <property type="entry name" value="OS11G0129800 PROTEIN"/>
    <property type="match status" value="1"/>
</dbReference>
<dbReference type="Proteomes" id="UP000827721">
    <property type="component" value="Unassembled WGS sequence"/>
</dbReference>
<name>A0ABQ8H315_9ROSI</name>
<keyword evidence="3" id="KW-1185">Reference proteome</keyword>